<dbReference type="SUPFAM" id="SSF81469">
    <property type="entry name" value="Bacterial aa3 type cytochrome c oxidase subunit IV"/>
    <property type="match status" value="1"/>
</dbReference>
<dbReference type="AlphaFoldDB" id="A0A6J4T0L4"/>
<dbReference type="InterPro" id="IPR036596">
    <property type="entry name" value="Cyt-C_aa3_sf"/>
</dbReference>
<organism evidence="2">
    <name type="scientific">uncultured Sphingomonas sp</name>
    <dbReference type="NCBI Taxonomy" id="158754"/>
    <lineage>
        <taxon>Bacteria</taxon>
        <taxon>Pseudomonadati</taxon>
        <taxon>Pseudomonadota</taxon>
        <taxon>Alphaproteobacteria</taxon>
        <taxon>Sphingomonadales</taxon>
        <taxon>Sphingomonadaceae</taxon>
        <taxon>Sphingomonas</taxon>
        <taxon>environmental samples</taxon>
    </lineage>
</organism>
<evidence type="ECO:0000313" key="2">
    <source>
        <dbReference type="EMBL" id="CAA9510768.1"/>
    </source>
</evidence>
<name>A0A6J4T0L4_9SPHN</name>
<evidence type="ECO:0008006" key="3">
    <source>
        <dbReference type="Google" id="ProtNLM"/>
    </source>
</evidence>
<evidence type="ECO:0000256" key="1">
    <source>
        <dbReference type="SAM" id="Phobius"/>
    </source>
</evidence>
<keyword evidence="1" id="KW-0472">Membrane</keyword>
<protein>
    <recommendedName>
        <fullName evidence="3">Cytochrome c oxidase subunit IV bacterial aa3 type domain-containing protein</fullName>
    </recommendedName>
</protein>
<sequence length="49" mass="5405">MADQVNENGGGQVDFEHHARDYSRMISMLKWGAIGSFIIAILVLIIISS</sequence>
<proteinExistence type="predicted"/>
<feature type="transmembrane region" description="Helical" evidence="1">
    <location>
        <begin position="28"/>
        <end position="47"/>
    </location>
</feature>
<dbReference type="EMBL" id="CADCWB010000064">
    <property type="protein sequence ID" value="CAA9510768.1"/>
    <property type="molecule type" value="Genomic_DNA"/>
</dbReference>
<keyword evidence="1" id="KW-1133">Transmembrane helix</keyword>
<reference evidence="2" key="1">
    <citation type="submission" date="2020-02" db="EMBL/GenBank/DDBJ databases">
        <authorList>
            <person name="Meier V. D."/>
        </authorList>
    </citation>
    <scope>NUCLEOTIDE SEQUENCE</scope>
    <source>
        <strain evidence="2">AVDCRST_MAG62</strain>
    </source>
</reference>
<accession>A0A6J4T0L4</accession>
<gene>
    <name evidence="2" type="ORF">AVDCRST_MAG62-512</name>
</gene>
<keyword evidence="1" id="KW-0812">Transmembrane</keyword>
<dbReference type="Gene3D" id="1.20.5.160">
    <property type="entry name" value="Bacterial aa3 type cytochrome c oxidase subunit IV"/>
    <property type="match status" value="1"/>
</dbReference>